<dbReference type="RefSeq" id="WP_035078702.1">
    <property type="nucleotide sequence ID" value="NZ_JQGC01000002.1"/>
</dbReference>
<dbReference type="STRING" id="46914.JP75_02365"/>
<dbReference type="EMBL" id="JQGC01000002">
    <property type="protein sequence ID" value="KFL32422.1"/>
    <property type="molecule type" value="Genomic_DNA"/>
</dbReference>
<comment type="caution">
    <text evidence="2">The sequence shown here is derived from an EMBL/GenBank/DDBJ whole genome shotgun (WGS) entry which is preliminary data.</text>
</comment>
<dbReference type="InterPro" id="IPR000792">
    <property type="entry name" value="Tscrpt_reg_LuxR_C"/>
</dbReference>
<evidence type="ECO:0000259" key="1">
    <source>
        <dbReference type="SMART" id="SM00421"/>
    </source>
</evidence>
<evidence type="ECO:0000313" key="3">
    <source>
        <dbReference type="Proteomes" id="UP000028981"/>
    </source>
</evidence>
<dbReference type="SMART" id="SM00421">
    <property type="entry name" value="HTH_LUXR"/>
    <property type="match status" value="1"/>
</dbReference>
<dbReference type="AlphaFoldDB" id="A0A087M6B9"/>
<dbReference type="GO" id="GO:0003677">
    <property type="term" value="F:DNA binding"/>
    <property type="evidence" value="ECO:0007669"/>
    <property type="project" value="InterPro"/>
</dbReference>
<reference evidence="2 3" key="1">
    <citation type="submission" date="2014-08" db="EMBL/GenBank/DDBJ databases">
        <authorList>
            <person name="Hassan Y.I."/>
            <person name="Lepp D."/>
            <person name="Zhou T."/>
        </authorList>
    </citation>
    <scope>NUCLEOTIDE SEQUENCE [LARGE SCALE GENOMIC DNA]</scope>
    <source>
        <strain evidence="2 3">IFO13584</strain>
    </source>
</reference>
<dbReference type="SUPFAM" id="SSF46894">
    <property type="entry name" value="C-terminal effector domain of the bipartite response regulators"/>
    <property type="match status" value="1"/>
</dbReference>
<dbReference type="Proteomes" id="UP000028981">
    <property type="component" value="Unassembled WGS sequence"/>
</dbReference>
<evidence type="ECO:0000313" key="2">
    <source>
        <dbReference type="EMBL" id="KFL32422.1"/>
    </source>
</evidence>
<sequence length="379" mass="41060">MEFSSIIGDIYDAGSNTGDWKAVGHKLFNYFGADAGTLRLRRPNGLWANVFEVSAEGESTYSNYYSHIDPIRAAISKVEPNGNWATAVAVVSDLVDEEHYRKTEFYADFARSVGQNHMLLGAVGDRDHTIVGFFRDSVEFSDRDKRTLATLLPHLQRAIQLSQRLRKAEMDACVGYAAFESLPGAALVVDADLNVLFANSTAECTLSGRGLPIAIKAASHADNSPRLAINARDKSAQLRALVENAAHGGSGGALRLELDSGDDDHIDQLAVFVSPQPPQFATRQVEFGETAPVLVLVTELSRHSAPRPSLLSDLFGLSIAEGAVALALLGGQTAETVARERDVSLETVRSQIRTVLRKTDATNLRDFERIGALLTTLSH</sequence>
<feature type="domain" description="HTH luxR-type" evidence="1">
    <location>
        <begin position="314"/>
        <end position="371"/>
    </location>
</feature>
<proteinExistence type="predicted"/>
<protein>
    <recommendedName>
        <fullName evidence="1">HTH luxR-type domain-containing protein</fullName>
    </recommendedName>
</protein>
<dbReference type="Gene3D" id="1.10.10.10">
    <property type="entry name" value="Winged helix-like DNA-binding domain superfamily/Winged helix DNA-binding domain"/>
    <property type="match status" value="1"/>
</dbReference>
<gene>
    <name evidence="2" type="ORF">JP75_02365</name>
</gene>
<name>A0A087M6B9_9HYPH</name>
<accession>A0A087M6B9</accession>
<keyword evidence="3" id="KW-1185">Reference proteome</keyword>
<dbReference type="InterPro" id="IPR036388">
    <property type="entry name" value="WH-like_DNA-bd_sf"/>
</dbReference>
<dbReference type="OrthoDB" id="5497412at2"/>
<dbReference type="InterPro" id="IPR016032">
    <property type="entry name" value="Sig_transdc_resp-reg_C-effctor"/>
</dbReference>
<organism evidence="2 3">
    <name type="scientific">Devosia riboflavina</name>
    <dbReference type="NCBI Taxonomy" id="46914"/>
    <lineage>
        <taxon>Bacteria</taxon>
        <taxon>Pseudomonadati</taxon>
        <taxon>Pseudomonadota</taxon>
        <taxon>Alphaproteobacteria</taxon>
        <taxon>Hyphomicrobiales</taxon>
        <taxon>Devosiaceae</taxon>
        <taxon>Devosia</taxon>
    </lineage>
</organism>
<dbReference type="GO" id="GO:0006355">
    <property type="term" value="P:regulation of DNA-templated transcription"/>
    <property type="evidence" value="ECO:0007669"/>
    <property type="project" value="InterPro"/>
</dbReference>